<evidence type="ECO:0000313" key="4">
    <source>
        <dbReference type="Proteomes" id="UP000002051"/>
    </source>
</evidence>
<evidence type="ECO:0000256" key="1">
    <source>
        <dbReference type="SAM" id="Phobius"/>
    </source>
</evidence>
<evidence type="ECO:0000313" key="2">
    <source>
        <dbReference type="EMBL" id="AES91360.1"/>
    </source>
</evidence>
<accession>G7JT38</accession>
<reference evidence="3" key="3">
    <citation type="submission" date="2015-04" db="UniProtKB">
        <authorList>
            <consortium name="EnsemblPlants"/>
        </authorList>
    </citation>
    <scope>IDENTIFICATION</scope>
    <source>
        <strain evidence="3">cv. Jemalong A17</strain>
    </source>
</reference>
<dbReference type="PANTHER" id="PTHR31170:SF9">
    <property type="entry name" value="PROTEIN, PUTATIVE (DUF247)-RELATED"/>
    <property type="match status" value="1"/>
</dbReference>
<keyword evidence="1" id="KW-1133">Transmembrane helix</keyword>
<dbReference type="AlphaFoldDB" id="G7JT38"/>
<organism evidence="2 4">
    <name type="scientific">Medicago truncatula</name>
    <name type="common">Barrel medic</name>
    <name type="synonym">Medicago tribuloides</name>
    <dbReference type="NCBI Taxonomy" id="3880"/>
    <lineage>
        <taxon>Eukaryota</taxon>
        <taxon>Viridiplantae</taxon>
        <taxon>Streptophyta</taxon>
        <taxon>Embryophyta</taxon>
        <taxon>Tracheophyta</taxon>
        <taxon>Spermatophyta</taxon>
        <taxon>Magnoliopsida</taxon>
        <taxon>eudicotyledons</taxon>
        <taxon>Gunneridae</taxon>
        <taxon>Pentapetalae</taxon>
        <taxon>rosids</taxon>
        <taxon>fabids</taxon>
        <taxon>Fabales</taxon>
        <taxon>Fabaceae</taxon>
        <taxon>Papilionoideae</taxon>
        <taxon>50 kb inversion clade</taxon>
        <taxon>NPAAA clade</taxon>
        <taxon>Hologalegina</taxon>
        <taxon>IRL clade</taxon>
        <taxon>Trifolieae</taxon>
        <taxon>Medicago</taxon>
    </lineage>
</organism>
<proteinExistence type="predicted"/>
<dbReference type="Proteomes" id="UP000002051">
    <property type="component" value="Chromosome 4"/>
</dbReference>
<keyword evidence="1" id="KW-0472">Membrane</keyword>
<dbReference type="STRING" id="3880.G7JT38"/>
<sequence length="363" mass="42689">MLHEKCCIYKVPHHLLKLNEDAYTPKFISIGPFHSHNPEVNQEKQKQSYFHAFWKRLSNKQTLALVEYKAFLEENRENIGNCYSKQELHLLLLENQIPMFVLEELHKRVLLGEKNGCNSNKENCLSFIDLAFNYFEDYYPQKLSKKLELTQNCKSCKHFADLIRYTYLPREIQVNGMNPSQSFTPFRSEYALRTATKLSEADIRFEKVQGRYKGRCYCDLKFKKTPILSWFLCLGCVPGFKFVESTNLIACEQCHYSNQPFIWNYVSLIDSFIHTHENVELLVDTEIISHELGSHAELATLVNGLCKYEMNEHYNNWWKHYMGMLRSVYFRDPRRLSSTVVGIAIFLFAVVNFLRVIGAVRLK</sequence>
<keyword evidence="4" id="KW-1185">Reference proteome</keyword>
<gene>
    <name evidence="2" type="ordered locus">MTR_4g112660</name>
</gene>
<reference evidence="2 4" key="2">
    <citation type="journal article" date="2014" name="BMC Genomics">
        <title>An improved genome release (version Mt4.0) for the model legume Medicago truncatula.</title>
        <authorList>
            <person name="Tang H."/>
            <person name="Krishnakumar V."/>
            <person name="Bidwell S."/>
            <person name="Rosen B."/>
            <person name="Chan A."/>
            <person name="Zhou S."/>
            <person name="Gentzbittel L."/>
            <person name="Childs K.L."/>
            <person name="Yandell M."/>
            <person name="Gundlach H."/>
            <person name="Mayer K.F."/>
            <person name="Schwartz D.C."/>
            <person name="Town C.D."/>
        </authorList>
    </citation>
    <scope>GENOME REANNOTATION</scope>
    <source>
        <strain evidence="3 4">cv. Jemalong A17</strain>
    </source>
</reference>
<dbReference type="PANTHER" id="PTHR31170">
    <property type="entry name" value="BNAC04G53230D PROTEIN"/>
    <property type="match status" value="1"/>
</dbReference>
<keyword evidence="1" id="KW-0812">Transmembrane</keyword>
<evidence type="ECO:0000313" key="3">
    <source>
        <dbReference type="EnsemblPlants" id="AES91360"/>
    </source>
</evidence>
<dbReference type="EnsemblPlants" id="AES91360">
    <property type="protein sequence ID" value="AES91360"/>
    <property type="gene ID" value="MTR_4g112660"/>
</dbReference>
<dbReference type="InterPro" id="IPR004158">
    <property type="entry name" value="DUF247_pln"/>
</dbReference>
<dbReference type="EMBL" id="CM001220">
    <property type="protein sequence ID" value="AES91360.1"/>
    <property type="molecule type" value="Genomic_DNA"/>
</dbReference>
<dbReference type="HOGENOM" id="CLU_020188_0_1_1"/>
<feature type="transmembrane region" description="Helical" evidence="1">
    <location>
        <begin position="336"/>
        <end position="357"/>
    </location>
</feature>
<dbReference type="Pfam" id="PF03140">
    <property type="entry name" value="DUF247"/>
    <property type="match status" value="2"/>
</dbReference>
<dbReference type="PaxDb" id="3880-AES91360"/>
<dbReference type="OMA" id="NCYSKPE"/>
<protein>
    <submittedName>
        <fullName evidence="2">DUF247 domain protein</fullName>
    </submittedName>
</protein>
<reference evidence="2 4" key="1">
    <citation type="journal article" date="2011" name="Nature">
        <title>The Medicago genome provides insight into the evolution of rhizobial symbioses.</title>
        <authorList>
            <person name="Young N.D."/>
            <person name="Debelle F."/>
            <person name="Oldroyd G.E."/>
            <person name="Geurts R."/>
            <person name="Cannon S.B."/>
            <person name="Udvardi M.K."/>
            <person name="Benedito V.A."/>
            <person name="Mayer K.F."/>
            <person name="Gouzy J."/>
            <person name="Schoof H."/>
            <person name="Van de Peer Y."/>
            <person name="Proost S."/>
            <person name="Cook D.R."/>
            <person name="Meyers B.C."/>
            <person name="Spannagl M."/>
            <person name="Cheung F."/>
            <person name="De Mita S."/>
            <person name="Krishnakumar V."/>
            <person name="Gundlach H."/>
            <person name="Zhou S."/>
            <person name="Mudge J."/>
            <person name="Bharti A.K."/>
            <person name="Murray J.D."/>
            <person name="Naoumkina M.A."/>
            <person name="Rosen B."/>
            <person name="Silverstein K.A."/>
            <person name="Tang H."/>
            <person name="Rombauts S."/>
            <person name="Zhao P.X."/>
            <person name="Zhou P."/>
            <person name="Barbe V."/>
            <person name="Bardou P."/>
            <person name="Bechner M."/>
            <person name="Bellec A."/>
            <person name="Berger A."/>
            <person name="Berges H."/>
            <person name="Bidwell S."/>
            <person name="Bisseling T."/>
            <person name="Choisne N."/>
            <person name="Couloux A."/>
            <person name="Denny R."/>
            <person name="Deshpande S."/>
            <person name="Dai X."/>
            <person name="Doyle J.J."/>
            <person name="Dudez A.M."/>
            <person name="Farmer A.D."/>
            <person name="Fouteau S."/>
            <person name="Franken C."/>
            <person name="Gibelin C."/>
            <person name="Gish J."/>
            <person name="Goldstein S."/>
            <person name="Gonzalez A.J."/>
            <person name="Green P.J."/>
            <person name="Hallab A."/>
            <person name="Hartog M."/>
            <person name="Hua A."/>
            <person name="Humphray S.J."/>
            <person name="Jeong D.H."/>
            <person name="Jing Y."/>
            <person name="Jocker A."/>
            <person name="Kenton S.M."/>
            <person name="Kim D.J."/>
            <person name="Klee K."/>
            <person name="Lai H."/>
            <person name="Lang C."/>
            <person name="Lin S."/>
            <person name="Macmil S.L."/>
            <person name="Magdelenat G."/>
            <person name="Matthews L."/>
            <person name="McCorrison J."/>
            <person name="Monaghan E.L."/>
            <person name="Mun J.H."/>
            <person name="Najar F.Z."/>
            <person name="Nicholson C."/>
            <person name="Noirot C."/>
            <person name="O'Bleness M."/>
            <person name="Paule C.R."/>
            <person name="Poulain J."/>
            <person name="Prion F."/>
            <person name="Qin B."/>
            <person name="Qu C."/>
            <person name="Retzel E.F."/>
            <person name="Riddle C."/>
            <person name="Sallet E."/>
            <person name="Samain S."/>
            <person name="Samson N."/>
            <person name="Sanders I."/>
            <person name="Saurat O."/>
            <person name="Scarpelli C."/>
            <person name="Schiex T."/>
            <person name="Segurens B."/>
            <person name="Severin A.J."/>
            <person name="Sherrier D.J."/>
            <person name="Shi R."/>
            <person name="Sims S."/>
            <person name="Singer S.R."/>
            <person name="Sinharoy S."/>
            <person name="Sterck L."/>
            <person name="Viollet A."/>
            <person name="Wang B.B."/>
            <person name="Wang K."/>
            <person name="Wang M."/>
            <person name="Wang X."/>
            <person name="Warfsmann J."/>
            <person name="Weissenbach J."/>
            <person name="White D.D."/>
            <person name="White J.D."/>
            <person name="Wiley G.B."/>
            <person name="Wincker P."/>
            <person name="Xing Y."/>
            <person name="Yang L."/>
            <person name="Yao Z."/>
            <person name="Ying F."/>
            <person name="Zhai J."/>
            <person name="Zhou L."/>
            <person name="Zuber A."/>
            <person name="Denarie J."/>
            <person name="Dixon R.A."/>
            <person name="May G.D."/>
            <person name="Schwartz D.C."/>
            <person name="Rogers J."/>
            <person name="Quetier F."/>
            <person name="Town C.D."/>
            <person name="Roe B.A."/>
        </authorList>
    </citation>
    <scope>NUCLEOTIDE SEQUENCE [LARGE SCALE GENOMIC DNA]</scope>
    <source>
        <strain evidence="2">A17</strain>
        <strain evidence="3 4">cv. Jemalong A17</strain>
    </source>
</reference>
<name>G7JT38_MEDTR</name>